<gene>
    <name evidence="2" type="ORF">LCGC14_1718550</name>
</gene>
<name>A0A0F9HCW9_9ZZZZ</name>
<feature type="compositionally biased region" description="Basic residues" evidence="1">
    <location>
        <begin position="1"/>
        <end position="11"/>
    </location>
</feature>
<organism evidence="2">
    <name type="scientific">marine sediment metagenome</name>
    <dbReference type="NCBI Taxonomy" id="412755"/>
    <lineage>
        <taxon>unclassified sequences</taxon>
        <taxon>metagenomes</taxon>
        <taxon>ecological metagenomes</taxon>
    </lineage>
</organism>
<evidence type="ECO:0000256" key="1">
    <source>
        <dbReference type="SAM" id="MobiDB-lite"/>
    </source>
</evidence>
<dbReference type="AlphaFoldDB" id="A0A0F9HCW9"/>
<dbReference type="EMBL" id="LAZR01015429">
    <property type="protein sequence ID" value="KKM13211.1"/>
    <property type="molecule type" value="Genomic_DNA"/>
</dbReference>
<sequence length="48" mass="5526">MSKPKYRRLKKDGKPFAPSSTGYRLVRMVDGTPYMLWVGKKKPSQGPR</sequence>
<protein>
    <submittedName>
        <fullName evidence="2">Uncharacterized protein</fullName>
    </submittedName>
</protein>
<evidence type="ECO:0000313" key="2">
    <source>
        <dbReference type="EMBL" id="KKM13211.1"/>
    </source>
</evidence>
<accession>A0A0F9HCW9</accession>
<feature type="region of interest" description="Disordered" evidence="1">
    <location>
        <begin position="1"/>
        <end position="20"/>
    </location>
</feature>
<comment type="caution">
    <text evidence="2">The sequence shown here is derived from an EMBL/GenBank/DDBJ whole genome shotgun (WGS) entry which is preliminary data.</text>
</comment>
<reference evidence="2" key="1">
    <citation type="journal article" date="2015" name="Nature">
        <title>Complex archaea that bridge the gap between prokaryotes and eukaryotes.</title>
        <authorList>
            <person name="Spang A."/>
            <person name="Saw J.H."/>
            <person name="Jorgensen S.L."/>
            <person name="Zaremba-Niedzwiedzka K."/>
            <person name="Martijn J."/>
            <person name="Lind A.E."/>
            <person name="van Eijk R."/>
            <person name="Schleper C."/>
            <person name="Guy L."/>
            <person name="Ettema T.J."/>
        </authorList>
    </citation>
    <scope>NUCLEOTIDE SEQUENCE</scope>
</reference>
<proteinExistence type="predicted"/>